<dbReference type="CDD" id="cd21090">
    <property type="entry name" value="C11orf65"/>
    <property type="match status" value="1"/>
</dbReference>
<name>A0AAV7NLH4_PLEWA</name>
<organism evidence="1 2">
    <name type="scientific">Pleurodeles waltl</name>
    <name type="common">Iberian ribbed newt</name>
    <dbReference type="NCBI Taxonomy" id="8319"/>
    <lineage>
        <taxon>Eukaryota</taxon>
        <taxon>Metazoa</taxon>
        <taxon>Chordata</taxon>
        <taxon>Craniata</taxon>
        <taxon>Vertebrata</taxon>
        <taxon>Euteleostomi</taxon>
        <taxon>Amphibia</taxon>
        <taxon>Batrachia</taxon>
        <taxon>Caudata</taxon>
        <taxon>Salamandroidea</taxon>
        <taxon>Salamandridae</taxon>
        <taxon>Pleurodelinae</taxon>
        <taxon>Pleurodeles</taxon>
    </lineage>
</organism>
<dbReference type="Proteomes" id="UP001066276">
    <property type="component" value="Chromosome 8"/>
</dbReference>
<protein>
    <submittedName>
        <fullName evidence="1">Uncharacterized protein</fullName>
    </submittedName>
</protein>
<proteinExistence type="predicted"/>
<dbReference type="AlphaFoldDB" id="A0AAV7NLH4"/>
<evidence type="ECO:0000313" key="1">
    <source>
        <dbReference type="EMBL" id="KAJ1113645.1"/>
    </source>
</evidence>
<dbReference type="PANTHER" id="PTHR33504">
    <property type="entry name" value="NADH DEHYDROGENASE (UBIQUINONE) 1 BETA SUBCOMPLEX, 4"/>
    <property type="match status" value="1"/>
</dbReference>
<dbReference type="PANTHER" id="PTHR33504:SF2">
    <property type="entry name" value="PROTEIN MFI"/>
    <property type="match status" value="1"/>
</dbReference>
<comment type="caution">
    <text evidence="1">The sequence shown here is derived from an EMBL/GenBank/DDBJ whole genome shotgun (WGS) entry which is preliminary data.</text>
</comment>
<evidence type="ECO:0000313" key="2">
    <source>
        <dbReference type="Proteomes" id="UP001066276"/>
    </source>
</evidence>
<reference evidence="1" key="1">
    <citation type="journal article" date="2022" name="bioRxiv">
        <title>Sequencing and chromosome-scale assembly of the giantPleurodeles waltlgenome.</title>
        <authorList>
            <person name="Brown T."/>
            <person name="Elewa A."/>
            <person name="Iarovenko S."/>
            <person name="Subramanian E."/>
            <person name="Araus A.J."/>
            <person name="Petzold A."/>
            <person name="Susuki M."/>
            <person name="Suzuki K.-i.T."/>
            <person name="Hayashi T."/>
            <person name="Toyoda A."/>
            <person name="Oliveira C."/>
            <person name="Osipova E."/>
            <person name="Leigh N.D."/>
            <person name="Simon A."/>
            <person name="Yun M.H."/>
        </authorList>
    </citation>
    <scope>NUCLEOTIDE SEQUENCE</scope>
    <source>
        <strain evidence="1">20211129_DDA</strain>
        <tissue evidence="1">Liver</tissue>
    </source>
</reference>
<gene>
    <name evidence="1" type="ORF">NDU88_001887</name>
</gene>
<sequence>MVILNTETSLRTIKNHPFLLGSERILKESVQPACGARSLEILLVMDAVKINDEIMASRVKAATMIQRAWRKHIDMHVFKYYKNLINFKGKGDPRSLLKCVNPREAELIDAAAGVYVRFRLGGVTFPPNIYYKIFTHGPIVDMCANSPKDYTSQASKQILPKQIHNRAQILEKDFSGWYKRIENNGWRALEVRPLNKLEKNTFDDTNKKMEFHYSKLMRRQEVEKRNKRMKIQWMKKMYYEGSLHAETSEPNTAVLIQRATQGLINSAELHGPDTVMDWEVDELLNWTNALNFEEYIGSWKKTGTSMSSTAYIGSTFVVSQYDSYEFSTTACKDSRDRSDVTEDNLSVPGTC</sequence>
<keyword evidence="2" id="KW-1185">Reference proteome</keyword>
<dbReference type="EMBL" id="JANPWB010000012">
    <property type="protein sequence ID" value="KAJ1113645.1"/>
    <property type="molecule type" value="Genomic_DNA"/>
</dbReference>
<accession>A0AAV7NLH4</accession>